<reference evidence="5" key="1">
    <citation type="submission" date="2022-11" db="EMBL/GenBank/DDBJ databases">
        <title>Chromosomal genome sequence assembly and mating type (MAT) locus characterization of the leprose asexual lichenized fungus Lepraria neglecta (Nyl.) Erichsen.</title>
        <authorList>
            <person name="Allen J.L."/>
            <person name="Pfeffer B."/>
        </authorList>
    </citation>
    <scope>NUCLEOTIDE SEQUENCE</scope>
    <source>
        <strain evidence="5">Allen 5258</strain>
    </source>
</reference>
<gene>
    <name evidence="5" type="ORF">OEA41_003747</name>
</gene>
<keyword evidence="6" id="KW-1185">Reference proteome</keyword>
<dbReference type="PANTHER" id="PTHR43712:SF12">
    <property type="entry name" value="STERIGMATOCYSTIN 8-O-METHYLTRANSFERASE"/>
    <property type="match status" value="1"/>
</dbReference>
<evidence type="ECO:0000256" key="1">
    <source>
        <dbReference type="ARBA" id="ARBA00022603"/>
    </source>
</evidence>
<evidence type="ECO:0000256" key="3">
    <source>
        <dbReference type="ARBA" id="ARBA00022691"/>
    </source>
</evidence>
<dbReference type="Gene3D" id="3.40.50.150">
    <property type="entry name" value="Vaccinia Virus protein VP39"/>
    <property type="match status" value="1"/>
</dbReference>
<dbReference type="SUPFAM" id="SSF46785">
    <property type="entry name" value="Winged helix' DNA-binding domain"/>
    <property type="match status" value="1"/>
</dbReference>
<evidence type="ECO:0000313" key="5">
    <source>
        <dbReference type="EMBL" id="KAK3171663.1"/>
    </source>
</evidence>
<keyword evidence="2" id="KW-0808">Transferase</keyword>
<sequence>MAASRMAELALLIATNTANIDTYLASKGLPTPSFDASQPAHLLNDNKLAAARRAVLEATDELHALMLGPIGILTSPSVRASRLHLLELGAKTDRNKWRQHNFMISLQAICRFGLATGFPTGKDQATFGEIASSSGVCESQLRRILRHAMTFRIFCEPRKGVVAHTAASKVLAENTLMREWIGMVSDEMWPAASRSKLWPDGLVQKSQISRQGISRSELQLRGTKIHQGFNIAHDTDKTVFDELAKHPEREKRYAAAMTWFSTGPGLEPTHVVGGFAWDSIGKGTIVDIGGSHGSVSIALAQSFPSVHCIVQDQADVVKVAQTNLSLDLATRVAFMEHDFFTEQPVKGADVYLLRWILHDWSDAYAIRILRALIPALKQGSKIVVCEHILPEPGTVSTYQERASR</sequence>
<evidence type="ECO:0000256" key="2">
    <source>
        <dbReference type="ARBA" id="ARBA00022679"/>
    </source>
</evidence>
<dbReference type="GO" id="GO:0008171">
    <property type="term" value="F:O-methyltransferase activity"/>
    <property type="evidence" value="ECO:0007669"/>
    <property type="project" value="InterPro"/>
</dbReference>
<dbReference type="AlphaFoldDB" id="A0AAD9Z6D2"/>
<evidence type="ECO:0000259" key="4">
    <source>
        <dbReference type="Pfam" id="PF00891"/>
    </source>
</evidence>
<dbReference type="InterPro" id="IPR036388">
    <property type="entry name" value="WH-like_DNA-bd_sf"/>
</dbReference>
<dbReference type="PANTHER" id="PTHR43712">
    <property type="entry name" value="PUTATIVE (AFU_ORTHOLOGUE AFUA_4G14580)-RELATED"/>
    <property type="match status" value="1"/>
</dbReference>
<evidence type="ECO:0000313" key="6">
    <source>
        <dbReference type="Proteomes" id="UP001276659"/>
    </source>
</evidence>
<dbReference type="InterPro" id="IPR001077">
    <property type="entry name" value="COMT_C"/>
</dbReference>
<proteinExistence type="predicted"/>
<dbReference type="Pfam" id="PF00891">
    <property type="entry name" value="Methyltransf_2"/>
    <property type="match status" value="1"/>
</dbReference>
<accession>A0AAD9Z6D2</accession>
<protein>
    <recommendedName>
        <fullName evidence="4">O-methyltransferase C-terminal domain-containing protein</fullName>
    </recommendedName>
</protein>
<dbReference type="EMBL" id="JASNWA010000008">
    <property type="protein sequence ID" value="KAK3171663.1"/>
    <property type="molecule type" value="Genomic_DNA"/>
</dbReference>
<dbReference type="Gene3D" id="1.10.10.10">
    <property type="entry name" value="Winged helix-like DNA-binding domain superfamily/Winged helix DNA-binding domain"/>
    <property type="match status" value="1"/>
</dbReference>
<keyword evidence="3" id="KW-0949">S-adenosyl-L-methionine</keyword>
<dbReference type="InterPro" id="IPR029063">
    <property type="entry name" value="SAM-dependent_MTases_sf"/>
</dbReference>
<dbReference type="InterPro" id="IPR016461">
    <property type="entry name" value="COMT-like"/>
</dbReference>
<name>A0AAD9Z6D2_9LECA</name>
<keyword evidence="1" id="KW-0489">Methyltransferase</keyword>
<feature type="domain" description="O-methyltransferase C-terminal" evidence="4">
    <location>
        <begin position="239"/>
        <end position="394"/>
    </location>
</feature>
<dbReference type="SUPFAM" id="SSF53335">
    <property type="entry name" value="S-adenosyl-L-methionine-dependent methyltransferases"/>
    <property type="match status" value="1"/>
</dbReference>
<dbReference type="Proteomes" id="UP001276659">
    <property type="component" value="Unassembled WGS sequence"/>
</dbReference>
<dbReference type="GO" id="GO:0032259">
    <property type="term" value="P:methylation"/>
    <property type="evidence" value="ECO:0007669"/>
    <property type="project" value="UniProtKB-KW"/>
</dbReference>
<dbReference type="InterPro" id="IPR036390">
    <property type="entry name" value="WH_DNA-bd_sf"/>
</dbReference>
<dbReference type="PROSITE" id="PS51683">
    <property type="entry name" value="SAM_OMT_II"/>
    <property type="match status" value="1"/>
</dbReference>
<comment type="caution">
    <text evidence="5">The sequence shown here is derived from an EMBL/GenBank/DDBJ whole genome shotgun (WGS) entry which is preliminary data.</text>
</comment>
<organism evidence="5 6">
    <name type="scientific">Lepraria neglecta</name>
    <dbReference type="NCBI Taxonomy" id="209136"/>
    <lineage>
        <taxon>Eukaryota</taxon>
        <taxon>Fungi</taxon>
        <taxon>Dikarya</taxon>
        <taxon>Ascomycota</taxon>
        <taxon>Pezizomycotina</taxon>
        <taxon>Lecanoromycetes</taxon>
        <taxon>OSLEUM clade</taxon>
        <taxon>Lecanoromycetidae</taxon>
        <taxon>Lecanorales</taxon>
        <taxon>Lecanorineae</taxon>
        <taxon>Stereocaulaceae</taxon>
        <taxon>Lepraria</taxon>
    </lineage>
</organism>